<comment type="caution">
    <text evidence="1">The sequence shown here is derived from an EMBL/GenBank/DDBJ whole genome shotgun (WGS) entry which is preliminary data.</text>
</comment>
<gene>
    <name evidence="1" type="ORF">AX774_g6378</name>
</gene>
<name>A0A1R1PGT6_ZANCU</name>
<reference evidence="2" key="1">
    <citation type="submission" date="2017-01" db="EMBL/GenBank/DDBJ databases">
        <authorList>
            <person name="Wang Y."/>
            <person name="White M."/>
            <person name="Kvist S."/>
            <person name="Moncalvo J.-M."/>
        </authorList>
    </citation>
    <scope>NUCLEOTIDE SEQUENCE [LARGE SCALE GENOMIC DNA]</scope>
    <source>
        <strain evidence="2">COL-18-3</strain>
    </source>
</reference>
<accession>A0A1R1PGT6</accession>
<keyword evidence="2" id="KW-1185">Reference proteome</keyword>
<evidence type="ECO:0000313" key="1">
    <source>
        <dbReference type="EMBL" id="OMH80191.1"/>
    </source>
</evidence>
<evidence type="ECO:0000313" key="2">
    <source>
        <dbReference type="Proteomes" id="UP000188320"/>
    </source>
</evidence>
<dbReference type="EMBL" id="LSSK01001269">
    <property type="protein sequence ID" value="OMH80191.1"/>
    <property type="molecule type" value="Genomic_DNA"/>
</dbReference>
<organism evidence="1 2">
    <name type="scientific">Zancudomyces culisetae</name>
    <name type="common">Gut fungus</name>
    <name type="synonym">Smittium culisetae</name>
    <dbReference type="NCBI Taxonomy" id="1213189"/>
    <lineage>
        <taxon>Eukaryota</taxon>
        <taxon>Fungi</taxon>
        <taxon>Fungi incertae sedis</taxon>
        <taxon>Zoopagomycota</taxon>
        <taxon>Kickxellomycotina</taxon>
        <taxon>Harpellomycetes</taxon>
        <taxon>Harpellales</taxon>
        <taxon>Legeriomycetaceae</taxon>
        <taxon>Zancudomyces</taxon>
    </lineage>
</organism>
<protein>
    <submittedName>
        <fullName evidence="1">Uncharacterized protein</fullName>
    </submittedName>
</protein>
<proteinExistence type="predicted"/>
<sequence>MCQPLFFFTPTRRPEPVFSVGFLDSTHVYPFMFILPDFSCRWVSCKHSMVGFTLDGYTKLGTIDFLDFETDVNPLHLSEMKEGLPPSPHLGCCGRLDCCCLGPGVFRFRCLPPGRVVPLAGFAFGSVLVPVVV</sequence>
<dbReference type="Proteomes" id="UP000188320">
    <property type="component" value="Unassembled WGS sequence"/>
</dbReference>
<dbReference type="AlphaFoldDB" id="A0A1R1PGT6"/>